<keyword evidence="2" id="KW-1185">Reference proteome</keyword>
<dbReference type="AlphaFoldDB" id="A0A267MK56"/>
<accession>A0A267MK56</accession>
<dbReference type="EMBL" id="NIBG01000008">
    <property type="protein sequence ID" value="PAB59298.1"/>
    <property type="molecule type" value="Genomic_DNA"/>
</dbReference>
<organism evidence="1 2">
    <name type="scientific">Anaeromicrobium sediminis</name>
    <dbReference type="NCBI Taxonomy" id="1478221"/>
    <lineage>
        <taxon>Bacteria</taxon>
        <taxon>Bacillati</taxon>
        <taxon>Bacillota</taxon>
        <taxon>Clostridia</taxon>
        <taxon>Peptostreptococcales</taxon>
        <taxon>Thermotaleaceae</taxon>
        <taxon>Anaeromicrobium</taxon>
    </lineage>
</organism>
<proteinExistence type="predicted"/>
<name>A0A267MK56_9FIRM</name>
<evidence type="ECO:0000313" key="1">
    <source>
        <dbReference type="EMBL" id="PAB59298.1"/>
    </source>
</evidence>
<evidence type="ECO:0008006" key="3">
    <source>
        <dbReference type="Google" id="ProtNLM"/>
    </source>
</evidence>
<comment type="caution">
    <text evidence="1">The sequence shown here is derived from an EMBL/GenBank/DDBJ whole genome shotgun (WGS) entry which is preliminary data.</text>
</comment>
<reference evidence="1 2" key="1">
    <citation type="submission" date="2017-06" db="EMBL/GenBank/DDBJ databases">
        <title>Draft genome sequence of anaerobic fermentative bacterium Anaeromicrobium sediminis DY2726D isolated from West Pacific Ocean sediments.</title>
        <authorList>
            <person name="Zeng X."/>
        </authorList>
    </citation>
    <scope>NUCLEOTIDE SEQUENCE [LARGE SCALE GENOMIC DNA]</scope>
    <source>
        <strain evidence="1 2">DY2726D</strain>
    </source>
</reference>
<sequence length="65" mass="7685">MTKNIDTHSLEILEEHMDKEYIIYKKFTQYANLCTDTQFKNLCAQNANTHKENFKALLNYLNGLN</sequence>
<gene>
    <name evidence="1" type="ORF">CCE28_10565</name>
</gene>
<protein>
    <recommendedName>
        <fullName evidence="3">Spore coat protein</fullName>
    </recommendedName>
</protein>
<dbReference type="Proteomes" id="UP000216024">
    <property type="component" value="Unassembled WGS sequence"/>
</dbReference>
<dbReference type="OrthoDB" id="1956898at2"/>
<evidence type="ECO:0000313" key="2">
    <source>
        <dbReference type="Proteomes" id="UP000216024"/>
    </source>
</evidence>
<dbReference type="RefSeq" id="WP_095133678.1">
    <property type="nucleotide sequence ID" value="NZ_NIBG01000008.1"/>
</dbReference>